<evidence type="ECO:0000313" key="4">
    <source>
        <dbReference type="Proteomes" id="UP001321473"/>
    </source>
</evidence>
<keyword evidence="4" id="KW-1185">Reference proteome</keyword>
<feature type="region of interest" description="Disordered" evidence="1">
    <location>
        <begin position="1"/>
        <end position="122"/>
    </location>
</feature>
<dbReference type="PROSITE" id="PS00036">
    <property type="entry name" value="BZIP_BASIC"/>
    <property type="match status" value="1"/>
</dbReference>
<accession>A0AAQ4FK65</accession>
<evidence type="ECO:0000259" key="2">
    <source>
        <dbReference type="PROSITE" id="PS00036"/>
    </source>
</evidence>
<sequence>MEVLTTDCQGKPKSHREHSTEPDYRVQLRNIAVSSNEDFNEHPSSRMGWYDGFEDPYYGAGPDSRRSNEFDEDDVDRIYRSARNRSSSKRRRYKRKGGVATAKQKKRSALQRSSDDKSGSRRLKKVASGWTELFSTISEQPTVEEFEQDRCSFLTRLNVFTTSTVTLATCDAADSSSSVTTLQPPATAAASSSKEVLALRPPKSTLEGGALPEASVASPLGKQVVKIGSNQSCCGRLRQEQVSSVGAVEERETTPTSANDSFAPPRFLFGELHPTLWSEPEEQVGQDILSGFYTILECFDYDTTPEAPPTMPPEEKALVPYVNAPDKEISAELPGSPDTFKKLVELERVAHPDRTCAPVLAVGLLVAVFVVASSFSARGNYRSGLLFHHSSVKAVNQKLVVNATNSSVEPCSTSELSGRAAVGTPRVTSTVASRTTVKKSTFFSTKEVIAHNIESSEKISPVASKQPSIGPRSLSSSQTHQYDSTGTVESRSSAAPSTSLVNQSSLFADKKTSFYTGATALDDDDFI</sequence>
<name>A0AAQ4FK65_AMBAM</name>
<feature type="compositionally biased region" description="Basic and acidic residues" evidence="1">
    <location>
        <begin position="17"/>
        <end position="26"/>
    </location>
</feature>
<gene>
    <name evidence="3" type="ORF">V5799_023099</name>
</gene>
<proteinExistence type="predicted"/>
<evidence type="ECO:0000256" key="1">
    <source>
        <dbReference type="SAM" id="MobiDB-lite"/>
    </source>
</evidence>
<feature type="compositionally biased region" description="Polar residues" evidence="1">
    <location>
        <begin position="463"/>
        <end position="501"/>
    </location>
</feature>
<dbReference type="InterPro" id="IPR004827">
    <property type="entry name" value="bZIP"/>
</dbReference>
<feature type="domain" description="BZIP" evidence="2">
    <location>
        <begin position="80"/>
        <end position="94"/>
    </location>
</feature>
<dbReference type="EMBL" id="JARKHS020002083">
    <property type="protein sequence ID" value="KAK8787125.1"/>
    <property type="molecule type" value="Genomic_DNA"/>
</dbReference>
<feature type="region of interest" description="Disordered" evidence="1">
    <location>
        <begin position="459"/>
        <end position="501"/>
    </location>
</feature>
<reference evidence="3 4" key="1">
    <citation type="journal article" date="2023" name="Arcadia Sci">
        <title>De novo assembly of a long-read Amblyomma americanum tick genome.</title>
        <authorList>
            <person name="Chou S."/>
            <person name="Poskanzer K.E."/>
            <person name="Rollins M."/>
            <person name="Thuy-Boun P.S."/>
        </authorList>
    </citation>
    <scope>NUCLEOTIDE SEQUENCE [LARGE SCALE GENOMIC DNA]</scope>
    <source>
        <strain evidence="3">F_SG_1</strain>
        <tissue evidence="3">Salivary glands</tissue>
    </source>
</reference>
<evidence type="ECO:0000313" key="3">
    <source>
        <dbReference type="EMBL" id="KAK8787125.1"/>
    </source>
</evidence>
<dbReference type="AlphaFoldDB" id="A0AAQ4FK65"/>
<comment type="caution">
    <text evidence="3">The sequence shown here is derived from an EMBL/GenBank/DDBJ whole genome shotgun (WGS) entry which is preliminary data.</text>
</comment>
<feature type="region of interest" description="Disordered" evidence="1">
    <location>
        <begin position="245"/>
        <end position="264"/>
    </location>
</feature>
<organism evidence="3 4">
    <name type="scientific">Amblyomma americanum</name>
    <name type="common">Lone star tick</name>
    <dbReference type="NCBI Taxonomy" id="6943"/>
    <lineage>
        <taxon>Eukaryota</taxon>
        <taxon>Metazoa</taxon>
        <taxon>Ecdysozoa</taxon>
        <taxon>Arthropoda</taxon>
        <taxon>Chelicerata</taxon>
        <taxon>Arachnida</taxon>
        <taxon>Acari</taxon>
        <taxon>Parasitiformes</taxon>
        <taxon>Ixodida</taxon>
        <taxon>Ixodoidea</taxon>
        <taxon>Ixodidae</taxon>
        <taxon>Amblyomminae</taxon>
        <taxon>Amblyomma</taxon>
    </lineage>
</organism>
<protein>
    <recommendedName>
        <fullName evidence="2">BZIP domain-containing protein</fullName>
    </recommendedName>
</protein>
<dbReference type="Proteomes" id="UP001321473">
    <property type="component" value="Unassembled WGS sequence"/>
</dbReference>
<dbReference type="GO" id="GO:0003700">
    <property type="term" value="F:DNA-binding transcription factor activity"/>
    <property type="evidence" value="ECO:0007669"/>
    <property type="project" value="InterPro"/>
</dbReference>
<feature type="compositionally biased region" description="Basic residues" evidence="1">
    <location>
        <begin position="80"/>
        <end position="109"/>
    </location>
</feature>